<name>U9T8B6_RHIID</name>
<sequence>MGLELGLGCRIKDQANQQDLNVKYTKCEAGTQLTNTDLNNVVKLSDRYVYDIDNIKDSLAHHENEVSVKRIKHTNISCEKGDIDVNGNTGGRKCDICHKTGH</sequence>
<proteinExistence type="predicted"/>
<reference evidence="1" key="1">
    <citation type="submission" date="2013-07" db="EMBL/GenBank/DDBJ databases">
        <title>The genome of an arbuscular mycorrhizal fungus provides insights into the evolution of the oldest plant symbiosis.</title>
        <authorList>
            <consortium name="DOE Joint Genome Institute"/>
            <person name="Tisserant E."/>
            <person name="Malbreil M."/>
            <person name="Kuo A."/>
            <person name="Kohler A."/>
            <person name="Symeonidi A."/>
            <person name="Balestrini R."/>
            <person name="Charron P."/>
            <person name="Duensing N."/>
            <person name="Frei-dit-Frey N."/>
            <person name="Gianinazzi-Pearson V."/>
            <person name="Gilbert B."/>
            <person name="Handa Y."/>
            <person name="Hijri M."/>
            <person name="Kaul R."/>
            <person name="Kawaguchi M."/>
            <person name="Krajinski F."/>
            <person name="Lammers P."/>
            <person name="Lapierre D."/>
            <person name="Masclaux F.G."/>
            <person name="Murat C."/>
            <person name="Morin E."/>
            <person name="Ndikumana S."/>
            <person name="Pagni M."/>
            <person name="Petitpierre D."/>
            <person name="Requena N."/>
            <person name="Rosikiewicz P."/>
            <person name="Riley R."/>
            <person name="Saito K."/>
            <person name="San Clemente H."/>
            <person name="Shapiro H."/>
            <person name="van Tuinen D."/>
            <person name="Becard G."/>
            <person name="Bonfante P."/>
            <person name="Paszkowski U."/>
            <person name="Shachar-Hill Y."/>
            <person name="Young J.P."/>
            <person name="Sanders I.R."/>
            <person name="Henrissat B."/>
            <person name="Rensing S.A."/>
            <person name="Grigoriev I.V."/>
            <person name="Corradi N."/>
            <person name="Roux C."/>
            <person name="Martin F."/>
        </authorList>
    </citation>
    <scope>NUCLEOTIDE SEQUENCE</scope>
    <source>
        <strain evidence="1">DAOM 197198</strain>
    </source>
</reference>
<dbReference type="EMBL" id="KI294318">
    <property type="protein sequence ID" value="ESA04434.1"/>
    <property type="molecule type" value="Genomic_DNA"/>
</dbReference>
<dbReference type="HOGENOM" id="CLU_2278941_0_0_1"/>
<gene>
    <name evidence="1" type="ORF">GLOINDRAFT_4595</name>
</gene>
<organism evidence="1">
    <name type="scientific">Rhizophagus irregularis (strain DAOM 181602 / DAOM 197198 / MUCL 43194)</name>
    <name type="common">Arbuscular mycorrhizal fungus</name>
    <name type="synonym">Glomus intraradices</name>
    <dbReference type="NCBI Taxonomy" id="747089"/>
    <lineage>
        <taxon>Eukaryota</taxon>
        <taxon>Fungi</taxon>
        <taxon>Fungi incertae sedis</taxon>
        <taxon>Mucoromycota</taxon>
        <taxon>Glomeromycotina</taxon>
        <taxon>Glomeromycetes</taxon>
        <taxon>Glomerales</taxon>
        <taxon>Glomeraceae</taxon>
        <taxon>Rhizophagus</taxon>
    </lineage>
</organism>
<evidence type="ECO:0000313" key="1">
    <source>
        <dbReference type="EMBL" id="ESA04434.1"/>
    </source>
</evidence>
<protein>
    <submittedName>
        <fullName evidence="1">Uncharacterized protein</fullName>
    </submittedName>
</protein>
<dbReference type="AlphaFoldDB" id="U9T8B6"/>
<accession>U9T8B6</accession>